<dbReference type="AlphaFoldDB" id="A0A450ZDY9"/>
<accession>A0A450ZDY9</accession>
<gene>
    <name evidence="1" type="ORF">BECKTUN1418D_GA0071000_101328</name>
</gene>
<organism evidence="1">
    <name type="scientific">Candidatus Kentrum sp. TUN</name>
    <dbReference type="NCBI Taxonomy" id="2126343"/>
    <lineage>
        <taxon>Bacteria</taxon>
        <taxon>Pseudomonadati</taxon>
        <taxon>Pseudomonadota</taxon>
        <taxon>Gammaproteobacteria</taxon>
        <taxon>Candidatus Kentrum</taxon>
    </lineage>
</organism>
<sequence>MAIYNEQRQLAELRRAWETDYSKSAAGGRLALSGFHYQFLSVLLESVRAWKRARDEQPDANAPRVFTERLSDMVEAEENAIIVTQIKRSLTPGNKVKSALRDLWSVHTTALRETPDLLPKLHYRIQGARGDLDKIQAAIQRWTPSPSDTDGNTEPGRIERFLGKVRAEILVDPEEELLTLLANEFRDGDPLGKVRTWLGRLIEAADGGTEGYKNAATEIWNDLQGLRNTDKQYLRGIYFWAATDRPPDTVTAGAVLIGRRPLAHHLKEGFFAPRELYPQLVERVTSWALADGEEPDPSVRLRIFWIGGRSGCGKSVALLHVLAGLHEQGFGPILWLANQPKLLPDAVRWCRNFQGPERQPLIALDDPYAPNAQENDALWDNALVELEDLRQQGNGEALPLIICCGPTEQAEQLEEDNGEHLRLDLFELPREQPDEIRALRGWYGMRTGKEPPALAQNADVLLVQLFFEWQTGKPIGEFAERLRERIRASDRKGILEGLLSHVLSLNRLYAGYPRAALDTKFHNMDVKLMDELHEAWNRLLKEHHIAEYSKNNRRGVWLTHPHLSNAIYEVWYPPKKKRQRAEHLRTAIGDALNYGETLGKGTVPLWSLSSALASDGDPPGEEIHRIRGRIDGKETRNLLRKIHTERARGTDGPMRISELPVWIQLRAQVPELQLSPDPIDTAIDRLEDADPTEQGLRLTCHKLLQYRDRFDESQQGRIAEAVIDLLKRAPEWKEWAFVWTALRTAYT</sequence>
<protein>
    <submittedName>
        <fullName evidence="1">Uncharacterized protein</fullName>
    </submittedName>
</protein>
<proteinExistence type="predicted"/>
<dbReference type="EMBL" id="CAADFX010000013">
    <property type="protein sequence ID" value="VFK51990.1"/>
    <property type="molecule type" value="Genomic_DNA"/>
</dbReference>
<name>A0A450ZDY9_9GAMM</name>
<reference evidence="1" key="1">
    <citation type="submission" date="2019-02" db="EMBL/GenBank/DDBJ databases">
        <authorList>
            <person name="Gruber-Vodicka R. H."/>
            <person name="Seah K. B. B."/>
        </authorList>
    </citation>
    <scope>NUCLEOTIDE SEQUENCE</scope>
    <source>
        <strain evidence="1">BECK_BY1</strain>
    </source>
</reference>
<evidence type="ECO:0000313" key="1">
    <source>
        <dbReference type="EMBL" id="VFK51990.1"/>
    </source>
</evidence>